<organism evidence="8">
    <name type="scientific">Daphnia atkinsoni</name>
    <dbReference type="NCBI Taxonomy" id="342845"/>
    <lineage>
        <taxon>Eukaryota</taxon>
        <taxon>Metazoa</taxon>
        <taxon>Ecdysozoa</taxon>
        <taxon>Arthropoda</taxon>
        <taxon>Crustacea</taxon>
        <taxon>Branchiopoda</taxon>
        <taxon>Diplostraca</taxon>
        <taxon>Cladocera</taxon>
        <taxon>Anomopoda</taxon>
        <taxon>Daphniidae</taxon>
        <taxon>Daphnia</taxon>
        <taxon>Daphnia atkinsoni group</taxon>
    </lineage>
</organism>
<evidence type="ECO:0000259" key="7">
    <source>
        <dbReference type="Pfam" id="PF12697"/>
    </source>
</evidence>
<gene>
    <name evidence="8" type="primary">EOG090X07NZ</name>
</gene>
<keyword evidence="3" id="KW-0719">Serine esterase</keyword>
<dbReference type="PANTHER" id="PTHR14189:SF0">
    <property type="entry name" value="PROTEIN PHOSPHATASE METHYLESTERASE 1"/>
    <property type="match status" value="1"/>
</dbReference>
<evidence type="ECO:0000256" key="6">
    <source>
        <dbReference type="SAM" id="MobiDB-lite"/>
    </source>
</evidence>
<evidence type="ECO:0000256" key="1">
    <source>
        <dbReference type="ARBA" id="ARBA00008645"/>
    </source>
</evidence>
<dbReference type="SUPFAM" id="SSF53474">
    <property type="entry name" value="alpha/beta-Hydrolases"/>
    <property type="match status" value="1"/>
</dbReference>
<feature type="region of interest" description="Disordered" evidence="6">
    <location>
        <begin position="16"/>
        <end position="35"/>
    </location>
</feature>
<dbReference type="EMBL" id="LR003989">
    <property type="protein sequence ID" value="SVE73608.1"/>
    <property type="molecule type" value="mRNA"/>
</dbReference>
<name>A0A4Y7LVR8_9CRUS</name>
<comment type="catalytic activity">
    <reaction evidence="5">
        <text>[phosphatase 2A protein]-C-terminal L-leucine methyl ester + H2O = [phosphatase 2A protein]-C-terminal L-leucine + methanol + H(+)</text>
        <dbReference type="Rhea" id="RHEA:48548"/>
        <dbReference type="Rhea" id="RHEA-COMP:12134"/>
        <dbReference type="Rhea" id="RHEA-COMP:12135"/>
        <dbReference type="ChEBI" id="CHEBI:15377"/>
        <dbReference type="ChEBI" id="CHEBI:15378"/>
        <dbReference type="ChEBI" id="CHEBI:17790"/>
        <dbReference type="ChEBI" id="CHEBI:90516"/>
        <dbReference type="ChEBI" id="CHEBI:90517"/>
        <dbReference type="EC" id="3.1.1.89"/>
    </reaction>
</comment>
<dbReference type="Pfam" id="PF12697">
    <property type="entry name" value="Abhydrolase_6"/>
    <property type="match status" value="1"/>
</dbReference>
<dbReference type="EC" id="3.1.1.89" evidence="2"/>
<dbReference type="AlphaFoldDB" id="A0A4Y7LVR8"/>
<feature type="domain" description="AB hydrolase-1" evidence="7">
    <location>
        <begin position="75"/>
        <end position="358"/>
    </location>
</feature>
<sequence length="419" mass="45996">MEASALKKVRSKLVTPLGIPPPSSRSFSRPGGMGKKKDYTPVHWSRYFTSCEKVIVNEDGDSFQVYRRGSSGPVLVLLHGGGFSALSWALFAECIEGLISCQVLAMDMRGHGDTKTCNDQNLSSETQAEDVVSVVKHIFGSDPPPVVLIGHSMGGAIAVHAAATEQLPTIAGLIVIDVVEGTAMEALASMQSFLRSRPKHFHSLDQAIEWSVRSGQIRNGDSARVSMPGQLTSDVTGECAACEVSATPTVLSQSGFISHAVTALKHGECINEDDEQEKGETPHAFPVEPTFSPPSATDKTGYGWRIDLTKTEHQWPGWFHGLSATFLAIPVAKLLLLAGIDRLDRELTIGQMQGYYNLFFVRTRAFPSQHSDVLRDFPGVLRSHSRFVPCHRRCHAATVTRLFYLLCLWIRLQRQHFLL</sequence>
<dbReference type="InterPro" id="IPR000073">
    <property type="entry name" value="AB_hydrolase_1"/>
</dbReference>
<evidence type="ECO:0000313" key="8">
    <source>
        <dbReference type="EMBL" id="SVE73608.1"/>
    </source>
</evidence>
<evidence type="ECO:0000256" key="2">
    <source>
        <dbReference type="ARBA" id="ARBA00013111"/>
    </source>
</evidence>
<protein>
    <recommendedName>
        <fullName evidence="2">protein phosphatase methylesterase-1</fullName>
        <ecNumber evidence="2">3.1.1.89</ecNumber>
    </recommendedName>
</protein>
<proteinExistence type="evidence at transcript level"/>
<evidence type="ECO:0000256" key="3">
    <source>
        <dbReference type="ARBA" id="ARBA00022487"/>
    </source>
</evidence>
<dbReference type="PANTHER" id="PTHR14189">
    <property type="entry name" value="PROTEIN PHOSPHATASE METHYLESTERASE-1 RELATED"/>
    <property type="match status" value="1"/>
</dbReference>
<accession>A0A4Y7LVR8</accession>
<reference evidence="8" key="1">
    <citation type="submission" date="2018-08" db="EMBL/GenBank/DDBJ databases">
        <authorList>
            <person name="Cornetti L."/>
        </authorList>
    </citation>
    <scope>NUCLEOTIDE SEQUENCE</scope>
    <source>
        <strain evidence="8">IL-KID-3b-11</strain>
    </source>
</reference>
<dbReference type="InterPro" id="IPR016812">
    <property type="entry name" value="PPase_methylesterase_euk"/>
</dbReference>
<dbReference type="Gene3D" id="3.40.50.1820">
    <property type="entry name" value="alpha/beta hydrolase"/>
    <property type="match status" value="1"/>
</dbReference>
<comment type="similarity">
    <text evidence="1">Belongs to the AB hydrolase superfamily.</text>
</comment>
<evidence type="ECO:0000256" key="4">
    <source>
        <dbReference type="ARBA" id="ARBA00022801"/>
    </source>
</evidence>
<evidence type="ECO:0000256" key="5">
    <source>
        <dbReference type="ARBA" id="ARBA00049203"/>
    </source>
</evidence>
<dbReference type="InterPro" id="IPR029058">
    <property type="entry name" value="AB_hydrolase_fold"/>
</dbReference>
<dbReference type="GO" id="GO:0051723">
    <property type="term" value="F:protein methylesterase activity"/>
    <property type="evidence" value="ECO:0007669"/>
    <property type="project" value="UniProtKB-EC"/>
</dbReference>
<keyword evidence="4" id="KW-0378">Hydrolase</keyword>